<keyword evidence="2" id="KW-1185">Reference proteome</keyword>
<evidence type="ECO:0000313" key="1">
    <source>
        <dbReference type="EMBL" id="GFY74378.1"/>
    </source>
</evidence>
<dbReference type="AlphaFoldDB" id="A0A8X6YL57"/>
<name>A0A8X6YL57_9ARAC</name>
<dbReference type="EMBL" id="BMAV01020703">
    <property type="protein sequence ID" value="GFY74378.1"/>
    <property type="molecule type" value="Genomic_DNA"/>
</dbReference>
<comment type="caution">
    <text evidence="1">The sequence shown here is derived from an EMBL/GenBank/DDBJ whole genome shotgun (WGS) entry which is preliminary data.</text>
</comment>
<sequence length="92" mass="10360">MTFNLDLTEGTDLGETGAAYDFHLFEGQVSIGVALRNITRNGFHTSRNHGTKKISSKVVFLVYVLHDKQSHNTDGRRTIANAENIRTLEKQR</sequence>
<reference evidence="1" key="1">
    <citation type="submission" date="2020-08" db="EMBL/GenBank/DDBJ databases">
        <title>Multicomponent nature underlies the extraordinary mechanical properties of spider dragline silk.</title>
        <authorList>
            <person name="Kono N."/>
            <person name="Nakamura H."/>
            <person name="Mori M."/>
            <person name="Yoshida Y."/>
            <person name="Ohtoshi R."/>
            <person name="Malay A.D."/>
            <person name="Moran D.A.P."/>
            <person name="Tomita M."/>
            <person name="Numata K."/>
            <person name="Arakawa K."/>
        </authorList>
    </citation>
    <scope>NUCLEOTIDE SEQUENCE</scope>
</reference>
<organism evidence="1 2">
    <name type="scientific">Trichonephila inaurata madagascariensis</name>
    <dbReference type="NCBI Taxonomy" id="2747483"/>
    <lineage>
        <taxon>Eukaryota</taxon>
        <taxon>Metazoa</taxon>
        <taxon>Ecdysozoa</taxon>
        <taxon>Arthropoda</taxon>
        <taxon>Chelicerata</taxon>
        <taxon>Arachnida</taxon>
        <taxon>Araneae</taxon>
        <taxon>Araneomorphae</taxon>
        <taxon>Entelegynae</taxon>
        <taxon>Araneoidea</taxon>
        <taxon>Nephilidae</taxon>
        <taxon>Trichonephila</taxon>
        <taxon>Trichonephila inaurata</taxon>
    </lineage>
</organism>
<protein>
    <submittedName>
        <fullName evidence="1">Uncharacterized protein</fullName>
    </submittedName>
</protein>
<dbReference type="Proteomes" id="UP000886998">
    <property type="component" value="Unassembled WGS sequence"/>
</dbReference>
<evidence type="ECO:0000313" key="2">
    <source>
        <dbReference type="Proteomes" id="UP000886998"/>
    </source>
</evidence>
<gene>
    <name evidence="1" type="ORF">TNIN_33511</name>
</gene>
<proteinExistence type="predicted"/>
<accession>A0A8X6YL57</accession>